<dbReference type="InterPro" id="IPR002549">
    <property type="entry name" value="AI-2E-like"/>
</dbReference>
<keyword evidence="4 6" id="KW-1133">Transmembrane helix</keyword>
<feature type="transmembrane region" description="Helical" evidence="6">
    <location>
        <begin position="236"/>
        <end position="260"/>
    </location>
</feature>
<evidence type="ECO:0000256" key="5">
    <source>
        <dbReference type="ARBA" id="ARBA00023136"/>
    </source>
</evidence>
<dbReference type="AlphaFoldDB" id="A0A081P4B3"/>
<comment type="caution">
    <text evidence="7">The sequence shown here is derived from an EMBL/GenBank/DDBJ whole genome shotgun (WGS) entry which is preliminary data.</text>
</comment>
<organism evidence="7 8">
    <name type="scientific">Paenibacillus tyrfis</name>
    <dbReference type="NCBI Taxonomy" id="1501230"/>
    <lineage>
        <taxon>Bacteria</taxon>
        <taxon>Bacillati</taxon>
        <taxon>Bacillota</taxon>
        <taxon>Bacilli</taxon>
        <taxon>Bacillales</taxon>
        <taxon>Paenibacillaceae</taxon>
        <taxon>Paenibacillus</taxon>
    </lineage>
</organism>
<evidence type="ECO:0000313" key="7">
    <source>
        <dbReference type="EMBL" id="KEQ25536.1"/>
    </source>
</evidence>
<evidence type="ECO:0000256" key="1">
    <source>
        <dbReference type="ARBA" id="ARBA00004141"/>
    </source>
</evidence>
<dbReference type="eggNOG" id="COG0628">
    <property type="taxonomic scope" value="Bacteria"/>
</dbReference>
<dbReference type="OrthoDB" id="9774361at2"/>
<dbReference type="GO" id="GO:0016020">
    <property type="term" value="C:membrane"/>
    <property type="evidence" value="ECO:0007669"/>
    <property type="project" value="UniProtKB-SubCell"/>
</dbReference>
<dbReference type="Pfam" id="PF01594">
    <property type="entry name" value="AI-2E_transport"/>
    <property type="match status" value="1"/>
</dbReference>
<gene>
    <name evidence="7" type="ORF">ET33_02090</name>
</gene>
<feature type="transmembrane region" description="Helical" evidence="6">
    <location>
        <begin position="205"/>
        <end position="230"/>
    </location>
</feature>
<dbReference type="PANTHER" id="PTHR21716:SF68">
    <property type="entry name" value="TRANSPORT PROTEIN YTVI-RELATED"/>
    <property type="match status" value="1"/>
</dbReference>
<dbReference type="NCBIfam" id="TIGR02872">
    <property type="entry name" value="spore_ytvI"/>
    <property type="match status" value="1"/>
</dbReference>
<dbReference type="Proteomes" id="UP000028123">
    <property type="component" value="Unassembled WGS sequence"/>
</dbReference>
<feature type="transmembrane region" description="Helical" evidence="6">
    <location>
        <begin position="310"/>
        <end position="332"/>
    </location>
</feature>
<keyword evidence="5 6" id="KW-0472">Membrane</keyword>
<dbReference type="EMBL" id="JNVM01000010">
    <property type="protein sequence ID" value="KEQ25536.1"/>
    <property type="molecule type" value="Genomic_DNA"/>
</dbReference>
<feature type="transmembrane region" description="Helical" evidence="6">
    <location>
        <begin position="15"/>
        <end position="40"/>
    </location>
</feature>
<dbReference type="GO" id="GO:0055085">
    <property type="term" value="P:transmembrane transport"/>
    <property type="evidence" value="ECO:0007669"/>
    <property type="project" value="TreeGrafter"/>
</dbReference>
<evidence type="ECO:0000256" key="4">
    <source>
        <dbReference type="ARBA" id="ARBA00022989"/>
    </source>
</evidence>
<feature type="transmembrane region" description="Helical" evidence="6">
    <location>
        <begin position="157"/>
        <end position="175"/>
    </location>
</feature>
<evidence type="ECO:0000313" key="8">
    <source>
        <dbReference type="Proteomes" id="UP000028123"/>
    </source>
</evidence>
<reference evidence="7 8" key="1">
    <citation type="submission" date="2014-06" db="EMBL/GenBank/DDBJ databases">
        <title>Draft genome sequence of Paenibacillus sp. MSt1.</title>
        <authorList>
            <person name="Aw Y.K."/>
            <person name="Ong K.S."/>
            <person name="Gan H.M."/>
            <person name="Lee S.M."/>
        </authorList>
    </citation>
    <scope>NUCLEOTIDE SEQUENCE [LARGE SCALE GENOMIC DNA]</scope>
    <source>
        <strain evidence="7 8">MSt1</strain>
    </source>
</reference>
<dbReference type="InterPro" id="IPR014227">
    <property type="entry name" value="YtvI-like"/>
</dbReference>
<name>A0A081P4B3_9BACL</name>
<keyword evidence="3 6" id="KW-0812">Transmembrane</keyword>
<keyword evidence="8" id="KW-1185">Reference proteome</keyword>
<comment type="similarity">
    <text evidence="2">Belongs to the autoinducer-2 exporter (AI-2E) (TC 2.A.86) family.</text>
</comment>
<evidence type="ECO:0000256" key="6">
    <source>
        <dbReference type="SAM" id="Phobius"/>
    </source>
</evidence>
<dbReference type="PANTHER" id="PTHR21716">
    <property type="entry name" value="TRANSMEMBRANE PROTEIN"/>
    <property type="match status" value="1"/>
</dbReference>
<feature type="transmembrane region" description="Helical" evidence="6">
    <location>
        <begin position="272"/>
        <end position="290"/>
    </location>
</feature>
<feature type="transmembrane region" description="Helical" evidence="6">
    <location>
        <begin position="52"/>
        <end position="74"/>
    </location>
</feature>
<accession>A0A081P4B3</accession>
<dbReference type="RefSeq" id="WP_036681756.1">
    <property type="nucleotide sequence ID" value="NZ_FYEP01000012.1"/>
</dbReference>
<comment type="subcellular location">
    <subcellularLocation>
        <location evidence="1">Membrane</location>
        <topology evidence="1">Multi-pass membrane protein</topology>
    </subcellularLocation>
</comment>
<evidence type="ECO:0000256" key="2">
    <source>
        <dbReference type="ARBA" id="ARBA00009773"/>
    </source>
</evidence>
<proteinExistence type="inferred from homology"/>
<protein>
    <submittedName>
        <fullName evidence="7">Sporulation protein</fullName>
    </submittedName>
</protein>
<evidence type="ECO:0000256" key="3">
    <source>
        <dbReference type="ARBA" id="ARBA00022692"/>
    </source>
</evidence>
<sequence length="349" mass="38548">MSLRTIVFCVLGAVLLYGMFTIGFPFLLAMLIALLLEPIVLLLTRMFRGGRVAVSAVVCTLFTGSLLGFVYLIGFKIVTELIQFWKNASVYLSDAKLFIEDASVRNKLFYKLLPYDVAEQVQRYVETGAGMLTENLKSIVAAISGYFLDVAKTIPNWFVFFFVFVIGLYLISFSLPKLHQSFLNLFEKQSRPKVAAVLNDLRRAILGFLFAQVLISLLTYVVTLVGLLVLKVDYPLAVALLIVLVDILPVFGTSAVLIPWAGYSMLAGDMRLAIGLIVLLLVIMVFRRLIEPKIIGDAVGINALAALVSMYVGFQLAGVIGLILGPVLIIVYQALRRVGLLKINIKLEQ</sequence>